<dbReference type="PANTHER" id="PTHR42861">
    <property type="entry name" value="CALCIUM-TRANSPORTING ATPASE"/>
    <property type="match status" value="1"/>
</dbReference>
<dbReference type="AlphaFoldDB" id="A0A177TE24"/>
<reference evidence="1" key="2">
    <citation type="journal article" date="2019" name="IMA Fungus">
        <title>Genome sequencing and comparison of five Tilletia species to identify candidate genes for the detection of regulated species infecting wheat.</title>
        <authorList>
            <person name="Nguyen H.D.T."/>
            <person name="Sultana T."/>
            <person name="Kesanakurti P."/>
            <person name="Hambleton S."/>
        </authorList>
    </citation>
    <scope>NUCLEOTIDE SEQUENCE</scope>
    <source>
        <strain evidence="1">DAOMC 236416</strain>
    </source>
</reference>
<evidence type="ECO:0000313" key="1">
    <source>
        <dbReference type="EMBL" id="KAE8242491.1"/>
    </source>
</evidence>
<comment type="caution">
    <text evidence="1">The sequence shown here is derived from an EMBL/GenBank/DDBJ whole genome shotgun (WGS) entry which is preliminary data.</text>
</comment>
<name>A0A177TE24_9BASI</name>
<dbReference type="InterPro" id="IPR023299">
    <property type="entry name" value="ATPase_P-typ_cyto_dom_N"/>
</dbReference>
<dbReference type="GO" id="GO:0000166">
    <property type="term" value="F:nucleotide binding"/>
    <property type="evidence" value="ECO:0007669"/>
    <property type="project" value="InterPro"/>
</dbReference>
<reference evidence="1" key="1">
    <citation type="submission" date="2016-04" db="EMBL/GenBank/DDBJ databases">
        <authorList>
            <person name="Nguyen H.D."/>
            <person name="Samba Siva P."/>
            <person name="Cullis J."/>
            <person name="Levesque C.A."/>
            <person name="Hambleton S."/>
        </authorList>
    </citation>
    <scope>NUCLEOTIDE SEQUENCE</scope>
    <source>
        <strain evidence="1">DAOMC 236416</strain>
    </source>
</reference>
<accession>A0A177TE24</accession>
<dbReference type="Proteomes" id="UP000077521">
    <property type="component" value="Unassembled WGS sequence"/>
</dbReference>
<evidence type="ECO:0000313" key="2">
    <source>
        <dbReference type="Proteomes" id="UP000077521"/>
    </source>
</evidence>
<gene>
    <name evidence="1" type="ORF">A4X13_0g7136</name>
</gene>
<keyword evidence="2" id="KW-1185">Reference proteome</keyword>
<proteinExistence type="predicted"/>
<organism evidence="1 2">
    <name type="scientific">Tilletia indica</name>
    <dbReference type="NCBI Taxonomy" id="43049"/>
    <lineage>
        <taxon>Eukaryota</taxon>
        <taxon>Fungi</taxon>
        <taxon>Dikarya</taxon>
        <taxon>Basidiomycota</taxon>
        <taxon>Ustilaginomycotina</taxon>
        <taxon>Exobasidiomycetes</taxon>
        <taxon>Tilletiales</taxon>
        <taxon>Tilletiaceae</taxon>
        <taxon>Tilletia</taxon>
    </lineage>
</organism>
<dbReference type="Gene3D" id="1.20.1110.10">
    <property type="entry name" value="Calcium-transporting ATPase, transmembrane domain"/>
    <property type="match status" value="1"/>
</dbReference>
<dbReference type="Gene3D" id="3.40.50.1000">
    <property type="entry name" value="HAD superfamily/HAD-like"/>
    <property type="match status" value="1"/>
</dbReference>
<dbReference type="InterPro" id="IPR023214">
    <property type="entry name" value="HAD_sf"/>
</dbReference>
<protein>
    <submittedName>
        <fullName evidence="1">Uncharacterized protein</fullName>
    </submittedName>
</protein>
<dbReference type="Gene3D" id="3.40.1110.10">
    <property type="entry name" value="Calcium-transporting ATPase, cytoplasmic domain N"/>
    <property type="match status" value="1"/>
</dbReference>
<dbReference type="EMBL" id="LWDF02000807">
    <property type="protein sequence ID" value="KAE8242491.1"/>
    <property type="molecule type" value="Genomic_DNA"/>
</dbReference>
<sequence length="397" mass="43737">MGPNSPERTHPPQDWIHLRHGPLALRGSQCSNGPAYPYRRVPATRSGKSTCEAEVFAIATGPNTFFGRAASLVDESNHEADHPRHSLVKIGLHSLSPDPIFVIALMVVQRAALVLIVEGILPAMPTVLAVSLAIGAEQSAKRKALGTHTAPIKKMPAVTIPYSDKTRTVNTNKITIDLETVKLSSQRPSSPTIRSSSSPCKRLERNTNTTVSIRCRGYLAQLRRARDSMVSPTDRLLDTSSHLIEEKEDIRVPSVKIASSAPVAYVELFEYLFDGTIKRMSSVYRPTPYYSHSSDNVARFYFVKDAAERALLACSNTFFSSEDTKDIEAAMLPIREIDERMEEGTLSHMETIGEQVPSNSCPCSTLRGGDVHFTSASAIGVRVWSSNDRTSSFRYFI</sequence>